<evidence type="ECO:0000259" key="1">
    <source>
        <dbReference type="Pfam" id="PF20282"/>
    </source>
</evidence>
<dbReference type="AlphaFoldDB" id="H8GFS5"/>
<proteinExistence type="predicted"/>
<feature type="domain" description="ABC-three component systems C-terminal" evidence="1">
    <location>
        <begin position="240"/>
        <end position="369"/>
    </location>
</feature>
<name>H8GFS5_9PSEU</name>
<gene>
    <name evidence="2" type="ORF">SacazDRAFT_04264</name>
</gene>
<evidence type="ECO:0000313" key="3">
    <source>
        <dbReference type="Proteomes" id="UP000004705"/>
    </source>
</evidence>
<dbReference type="InterPro" id="IPR046914">
    <property type="entry name" value="ABC-3C_CTD6"/>
</dbReference>
<protein>
    <recommendedName>
        <fullName evidence="1">ABC-three component systems C-terminal domain-containing protein</fullName>
    </recommendedName>
</protein>
<organism evidence="2 3">
    <name type="scientific">Saccharomonospora azurea NA-128</name>
    <dbReference type="NCBI Taxonomy" id="882081"/>
    <lineage>
        <taxon>Bacteria</taxon>
        <taxon>Bacillati</taxon>
        <taxon>Actinomycetota</taxon>
        <taxon>Actinomycetes</taxon>
        <taxon>Pseudonocardiales</taxon>
        <taxon>Pseudonocardiaceae</taxon>
        <taxon>Saccharomonospora</taxon>
    </lineage>
</organism>
<evidence type="ECO:0000313" key="2">
    <source>
        <dbReference type="EMBL" id="EHY91110.1"/>
    </source>
</evidence>
<sequence>MVASEEAAGGEPDLIFKGIPEPNSPSLVLLAPVMQGAPLLTPKQYLYTYSDEEWENFTVEWVRALGHPYVLVTRMGGAGDRGADVAACLTRQGTNGEWHCYQCKHYEDALRPADAWPEMVKIFAAKVLGVYELPTRYVFVAPKIGSYLTRYLANPATLKEEFFKAWRKADSKLGADLDADNRAAVEALARNTDFSMFEARDMEWILQLHSKTPHHARRFPEPLKPRPAIERPPAEQREHEVVYVQKLLATYNEKYGLQLQTLQEARDHARTQQHFARQREAFYSAESLRVFARESVPYETFEAVESDLFETVIEVEEREYGLGYERLTAVLEAAANHQPNPANILAPVITVRDRKGLCHHLANDNRLSWCKEESQ</sequence>
<keyword evidence="3" id="KW-1185">Reference proteome</keyword>
<dbReference type="EMBL" id="CM001466">
    <property type="protein sequence ID" value="EHY91110.1"/>
    <property type="molecule type" value="Genomic_DNA"/>
</dbReference>
<accession>H8GFS5</accession>
<dbReference type="Pfam" id="PF20282">
    <property type="entry name" value="CTD6"/>
    <property type="match status" value="1"/>
</dbReference>
<dbReference type="HOGENOM" id="CLU_065352_0_0_11"/>
<dbReference type="OrthoDB" id="3242664at2"/>
<reference evidence="2 3" key="1">
    <citation type="journal article" date="2012" name="Stand. Genomic Sci.">
        <title>Genome sequence of the soil bacterium Saccharomonospora azurea type strain (NA-128(T)).</title>
        <authorList>
            <person name="Klenk H.P."/>
            <person name="Held B."/>
            <person name="Lucas S."/>
            <person name="Lapidus A."/>
            <person name="Copeland A."/>
            <person name="Hammon N."/>
            <person name="Pitluck S."/>
            <person name="Goodwin L.A."/>
            <person name="Han C."/>
            <person name="Tapia R."/>
            <person name="Brambilla E.M."/>
            <person name="Potter G."/>
            <person name="Land M."/>
            <person name="Ivanova N."/>
            <person name="Rohde M."/>
            <person name="Goker M."/>
            <person name="Detter J.C."/>
            <person name="Kyrpides N.C."/>
            <person name="Woyke T."/>
        </authorList>
    </citation>
    <scope>NUCLEOTIDE SEQUENCE [LARGE SCALE GENOMIC DNA]</scope>
    <source>
        <strain evidence="2 3">NA-128</strain>
    </source>
</reference>
<dbReference type="Proteomes" id="UP000004705">
    <property type="component" value="Chromosome"/>
</dbReference>
<dbReference type="RefSeq" id="WP_005444900.1">
    <property type="nucleotide sequence ID" value="NZ_CM001466.1"/>
</dbReference>